<evidence type="ECO:0000256" key="10">
    <source>
        <dbReference type="ARBA" id="ARBA00023225"/>
    </source>
</evidence>
<dbReference type="Proteomes" id="UP000318141">
    <property type="component" value="Unassembled WGS sequence"/>
</dbReference>
<reference evidence="12 13" key="1">
    <citation type="submission" date="2019-07" db="EMBL/GenBank/DDBJ databases">
        <title>Genome sequencing of lignin-degrading bacterial isolates.</title>
        <authorList>
            <person name="Gladden J."/>
        </authorList>
    </citation>
    <scope>NUCLEOTIDE SEQUENCE [LARGE SCALE GENOMIC DNA]</scope>
    <source>
        <strain evidence="12 13">J11</strain>
    </source>
</reference>
<keyword evidence="12" id="KW-0969">Cilium</keyword>
<keyword evidence="9" id="KW-0472">Membrane</keyword>
<dbReference type="GO" id="GO:0006935">
    <property type="term" value="P:chemotaxis"/>
    <property type="evidence" value="ECO:0007669"/>
    <property type="project" value="UniProtKB-KW"/>
</dbReference>
<dbReference type="EMBL" id="VLJN01000001">
    <property type="protein sequence ID" value="TWG89337.1"/>
    <property type="molecule type" value="Genomic_DNA"/>
</dbReference>
<evidence type="ECO:0000313" key="13">
    <source>
        <dbReference type="Proteomes" id="UP000318141"/>
    </source>
</evidence>
<evidence type="ECO:0000256" key="5">
    <source>
        <dbReference type="ARBA" id="ARBA00022475"/>
    </source>
</evidence>
<proteinExistence type="inferred from homology"/>
<dbReference type="GO" id="GO:0015031">
    <property type="term" value="P:protein transport"/>
    <property type="evidence" value="ECO:0007669"/>
    <property type="project" value="UniProtKB-KW"/>
</dbReference>
<evidence type="ECO:0000256" key="9">
    <source>
        <dbReference type="ARBA" id="ARBA00023136"/>
    </source>
</evidence>
<comment type="subcellular location">
    <subcellularLocation>
        <location evidence="1">Cell membrane</location>
        <topology evidence="1">Peripheral membrane protein</topology>
        <orientation evidence="1">Cytoplasmic side</orientation>
    </subcellularLocation>
</comment>
<dbReference type="PRINTS" id="PR01004">
    <property type="entry name" value="FLGFLIJ"/>
</dbReference>
<dbReference type="GO" id="GO:0044781">
    <property type="term" value="P:bacterial-type flagellum organization"/>
    <property type="evidence" value="ECO:0007669"/>
    <property type="project" value="UniProtKB-KW"/>
</dbReference>
<dbReference type="PANTHER" id="PTHR38786:SF1">
    <property type="entry name" value="FLAGELLAR FLIJ PROTEIN"/>
    <property type="match status" value="1"/>
</dbReference>
<keyword evidence="10" id="KW-1006">Bacterial flagellum protein export</keyword>
<evidence type="ECO:0000256" key="7">
    <source>
        <dbReference type="ARBA" id="ARBA00022795"/>
    </source>
</evidence>
<dbReference type="GO" id="GO:0003774">
    <property type="term" value="F:cytoskeletal motor activity"/>
    <property type="evidence" value="ECO:0007669"/>
    <property type="project" value="InterPro"/>
</dbReference>
<keyword evidence="13" id="KW-1185">Reference proteome</keyword>
<evidence type="ECO:0000256" key="3">
    <source>
        <dbReference type="ARBA" id="ARBA00020392"/>
    </source>
</evidence>
<comment type="caution">
    <text evidence="12">The sequence shown here is derived from an EMBL/GenBank/DDBJ whole genome shotgun (WGS) entry which is preliminary data.</text>
</comment>
<evidence type="ECO:0000256" key="8">
    <source>
        <dbReference type="ARBA" id="ARBA00022927"/>
    </source>
</evidence>
<feature type="coiled-coil region" evidence="11">
    <location>
        <begin position="28"/>
        <end position="93"/>
    </location>
</feature>
<keyword evidence="7" id="KW-1005">Bacterial flagellum biogenesis</keyword>
<evidence type="ECO:0000256" key="1">
    <source>
        <dbReference type="ARBA" id="ARBA00004413"/>
    </source>
</evidence>
<sequence>MAKSTPLNTLAELAQDQTDAAARELGRLQGLRTQAEQQLQALTQYRHEYRARMQSLMQDGMQSARWHDFSQFLDSLDAAIRHQTEALAKAEAQLLAGRANWQKQKQRQNSFDTLVQRAETREQQIAARREQRANDEYAARLARQHVASGHNH</sequence>
<name>A0A562BVR6_9BURK</name>
<dbReference type="InterPro" id="IPR018006">
    <property type="entry name" value="Flag_FliJ_proteobac"/>
</dbReference>
<protein>
    <recommendedName>
        <fullName evidence="3">Flagellar FliJ protein</fullName>
    </recommendedName>
</protein>
<dbReference type="OrthoDB" id="6465096at2"/>
<dbReference type="GO" id="GO:0005886">
    <property type="term" value="C:plasma membrane"/>
    <property type="evidence" value="ECO:0007669"/>
    <property type="project" value="UniProtKB-SubCell"/>
</dbReference>
<keyword evidence="12" id="KW-0282">Flagellum</keyword>
<dbReference type="PANTHER" id="PTHR38786">
    <property type="entry name" value="FLAGELLAR FLIJ PROTEIN"/>
    <property type="match status" value="1"/>
</dbReference>
<organism evidence="12 13">
    <name type="scientific">Cupriavidus gilardii J11</name>
    <dbReference type="NCBI Taxonomy" id="936133"/>
    <lineage>
        <taxon>Bacteria</taxon>
        <taxon>Pseudomonadati</taxon>
        <taxon>Pseudomonadota</taxon>
        <taxon>Betaproteobacteria</taxon>
        <taxon>Burkholderiales</taxon>
        <taxon>Burkholderiaceae</taxon>
        <taxon>Cupriavidus</taxon>
    </lineage>
</organism>
<keyword evidence="6" id="KW-0145">Chemotaxis</keyword>
<dbReference type="NCBIfam" id="TIGR02473">
    <property type="entry name" value="flagell_FliJ"/>
    <property type="match status" value="1"/>
</dbReference>
<dbReference type="InterPro" id="IPR053716">
    <property type="entry name" value="Flag_assembly_chemotaxis_eff"/>
</dbReference>
<evidence type="ECO:0000256" key="2">
    <source>
        <dbReference type="ARBA" id="ARBA00010004"/>
    </source>
</evidence>
<keyword evidence="5" id="KW-1003">Cell membrane</keyword>
<accession>A0A562BVR6</accession>
<evidence type="ECO:0000256" key="4">
    <source>
        <dbReference type="ARBA" id="ARBA00022448"/>
    </source>
</evidence>
<dbReference type="InterPro" id="IPR052570">
    <property type="entry name" value="FliJ"/>
</dbReference>
<keyword evidence="11" id="KW-0175">Coiled coil</keyword>
<dbReference type="PIRSF" id="PIRSF019404">
    <property type="entry name" value="FliJ"/>
    <property type="match status" value="1"/>
</dbReference>
<evidence type="ECO:0000256" key="11">
    <source>
        <dbReference type="SAM" id="Coils"/>
    </source>
</evidence>
<gene>
    <name evidence="12" type="ORF">L602_000100002270</name>
</gene>
<dbReference type="GO" id="GO:0009288">
    <property type="term" value="C:bacterial-type flagellum"/>
    <property type="evidence" value="ECO:0007669"/>
    <property type="project" value="InterPro"/>
</dbReference>
<dbReference type="InterPro" id="IPR012823">
    <property type="entry name" value="Flagell_FliJ"/>
</dbReference>
<evidence type="ECO:0000313" key="12">
    <source>
        <dbReference type="EMBL" id="TWG89337.1"/>
    </source>
</evidence>
<comment type="similarity">
    <text evidence="2">Belongs to the FliJ family.</text>
</comment>
<keyword evidence="12" id="KW-0966">Cell projection</keyword>
<keyword evidence="8" id="KW-0653">Protein transport</keyword>
<keyword evidence="4" id="KW-0813">Transport</keyword>
<dbReference type="AlphaFoldDB" id="A0A562BVR6"/>
<evidence type="ECO:0000256" key="6">
    <source>
        <dbReference type="ARBA" id="ARBA00022500"/>
    </source>
</evidence>
<dbReference type="Gene3D" id="1.10.287.1700">
    <property type="match status" value="1"/>
</dbReference>
<dbReference type="GO" id="GO:0071973">
    <property type="term" value="P:bacterial-type flagellum-dependent cell motility"/>
    <property type="evidence" value="ECO:0007669"/>
    <property type="project" value="InterPro"/>
</dbReference>
<dbReference type="Pfam" id="PF02050">
    <property type="entry name" value="FliJ"/>
    <property type="match status" value="1"/>
</dbReference>